<reference evidence="2 3" key="1">
    <citation type="submission" date="2022-03" db="EMBL/GenBank/DDBJ databases">
        <title>Genome data of Colletotrichum spp.</title>
        <authorList>
            <person name="Utami Y.D."/>
            <person name="Hiruma K."/>
        </authorList>
    </citation>
    <scope>NUCLEOTIDE SEQUENCE [LARGE SCALE GENOMIC DNA]</scope>
    <source>
        <strain evidence="2 3">MAFF 239500</strain>
    </source>
</reference>
<name>A0AA37P446_9PEZI</name>
<evidence type="ECO:0000313" key="3">
    <source>
        <dbReference type="Proteomes" id="UP001055115"/>
    </source>
</evidence>
<sequence>MKHTTYLLALFATVAVAAPAGVKRSDELDTCELTSDGSTGGVDNETVEDVSILDAICSLGTPLCCDGKSLKCIALTVEQYGKASLFSYVEILTL</sequence>
<evidence type="ECO:0000256" key="1">
    <source>
        <dbReference type="SAM" id="SignalP"/>
    </source>
</evidence>
<evidence type="ECO:0008006" key="4">
    <source>
        <dbReference type="Google" id="ProtNLM"/>
    </source>
</evidence>
<comment type="caution">
    <text evidence="2">The sequence shown here is derived from an EMBL/GenBank/DDBJ whole genome shotgun (WGS) entry which is preliminary data.</text>
</comment>
<dbReference type="RefSeq" id="XP_049122601.1">
    <property type="nucleotide sequence ID" value="XM_049266644.1"/>
</dbReference>
<feature type="signal peptide" evidence="1">
    <location>
        <begin position="1"/>
        <end position="17"/>
    </location>
</feature>
<accession>A0AA37P446</accession>
<evidence type="ECO:0000313" key="2">
    <source>
        <dbReference type="EMBL" id="GKT40251.1"/>
    </source>
</evidence>
<gene>
    <name evidence="2" type="ORF">ColSpa_00432</name>
</gene>
<protein>
    <recommendedName>
        <fullName evidence="4">Hydrophobin</fullName>
    </recommendedName>
</protein>
<keyword evidence="1" id="KW-0732">Signal</keyword>
<dbReference type="Proteomes" id="UP001055115">
    <property type="component" value="Unassembled WGS sequence"/>
</dbReference>
<dbReference type="EMBL" id="BQXU01000001">
    <property type="protein sequence ID" value="GKT40251.1"/>
    <property type="molecule type" value="Genomic_DNA"/>
</dbReference>
<keyword evidence="3" id="KW-1185">Reference proteome</keyword>
<proteinExistence type="predicted"/>
<feature type="chain" id="PRO_5041353961" description="Hydrophobin" evidence="1">
    <location>
        <begin position="18"/>
        <end position="94"/>
    </location>
</feature>
<dbReference type="GeneID" id="73321234"/>
<dbReference type="AlphaFoldDB" id="A0AA37P446"/>
<organism evidence="2 3">
    <name type="scientific">Colletotrichum spaethianum</name>
    <dbReference type="NCBI Taxonomy" id="700344"/>
    <lineage>
        <taxon>Eukaryota</taxon>
        <taxon>Fungi</taxon>
        <taxon>Dikarya</taxon>
        <taxon>Ascomycota</taxon>
        <taxon>Pezizomycotina</taxon>
        <taxon>Sordariomycetes</taxon>
        <taxon>Hypocreomycetidae</taxon>
        <taxon>Glomerellales</taxon>
        <taxon>Glomerellaceae</taxon>
        <taxon>Colletotrichum</taxon>
        <taxon>Colletotrichum spaethianum species complex</taxon>
    </lineage>
</organism>